<dbReference type="Proteomes" id="UP000192721">
    <property type="component" value="Unassembled WGS sequence"/>
</dbReference>
<proteinExistence type="predicted"/>
<keyword evidence="1" id="KW-1133">Transmembrane helix</keyword>
<dbReference type="GO" id="GO:0016020">
    <property type="term" value="C:membrane"/>
    <property type="evidence" value="ECO:0007669"/>
    <property type="project" value="InterPro"/>
</dbReference>
<dbReference type="RefSeq" id="WP_081554495.1">
    <property type="nucleotide sequence ID" value="NZ_MUKV01000002.1"/>
</dbReference>
<dbReference type="Gene3D" id="3.30.70.1770">
    <property type="match status" value="1"/>
</dbReference>
<keyword evidence="1" id="KW-0472">Membrane</keyword>
<dbReference type="NCBIfam" id="NF011855">
    <property type="entry name" value="PRK15327.1"/>
    <property type="match status" value="1"/>
</dbReference>
<protein>
    <submittedName>
        <fullName evidence="2">Type III secretion system protein PrgH</fullName>
    </submittedName>
</protein>
<dbReference type="InterPro" id="IPR013387">
    <property type="entry name" value="T3SS_PrgH/EprH"/>
</dbReference>
<evidence type="ECO:0000313" key="3">
    <source>
        <dbReference type="Proteomes" id="UP000192721"/>
    </source>
</evidence>
<comment type="caution">
    <text evidence="2">The sequence shown here is derived from an EMBL/GenBank/DDBJ whole genome shotgun (WGS) entry which is preliminary data.</text>
</comment>
<evidence type="ECO:0000313" key="2">
    <source>
        <dbReference type="EMBL" id="OQS43664.1"/>
    </source>
</evidence>
<dbReference type="Pfam" id="PF09480">
    <property type="entry name" value="PrgH"/>
    <property type="match status" value="1"/>
</dbReference>
<dbReference type="EMBL" id="MUKV01000002">
    <property type="protein sequence ID" value="OQS43664.1"/>
    <property type="molecule type" value="Genomic_DNA"/>
</dbReference>
<dbReference type="AlphaFoldDB" id="A0A1W0D9J0"/>
<name>A0A1W0D9J0_9NEIS</name>
<organism evidence="2 3">
    <name type="scientific">Chromobacterium haemolyticum</name>
    <dbReference type="NCBI Taxonomy" id="394935"/>
    <lineage>
        <taxon>Bacteria</taxon>
        <taxon>Pseudomonadati</taxon>
        <taxon>Pseudomonadota</taxon>
        <taxon>Betaproteobacteria</taxon>
        <taxon>Neisseriales</taxon>
        <taxon>Chromobacteriaceae</taxon>
        <taxon>Chromobacterium</taxon>
    </lineage>
</organism>
<sequence length="393" mass="43591">MAAEDITLSAPAPIVVRLLNSPLRGCEFLLQPGKTLFLVGPAAALTEAGQLPELPADALFIPLEQGGVNFEVLIDRAEPDRVTLRELGDAGVDERPAEFNRPLRIGALELALRPEHLSWSPEVLGHGQDAPQPEQKPARRHAAAAVALAVLAVLLLAGGGYWLWNTPQRQASELNALLGRDSQRFQVLPGRDGVFYVAAANERDSAWARQVLARGDYNRPARVLSPRQENERVGRWLADHYPHLPYYRLQLDNPRRPQLWVSQQRAALGGPASQALSQRLAEQMPYADAVDIVPVDDAAAASQAETGLSRQALPFTRSEQPNGVTFVIQGSLDDGELLRARRFVDDYYRQWGGRYVQFAIELKDDWLKGKSFKYGNQGYVKMATGHWYFPKPL</sequence>
<feature type="transmembrane region" description="Helical" evidence="1">
    <location>
        <begin position="142"/>
        <end position="164"/>
    </location>
</feature>
<dbReference type="InterPro" id="IPR019029">
    <property type="entry name" value="T3SS_PrgH/EprH-like"/>
</dbReference>
<dbReference type="Gene3D" id="3.30.300.170">
    <property type="match status" value="1"/>
</dbReference>
<reference evidence="2 3" key="1">
    <citation type="submission" date="2017-02" db="EMBL/GenBank/DDBJ databases">
        <title>Chromobacterium haemolyticum H5244.</title>
        <authorList>
            <person name="Gulvik C.A."/>
        </authorList>
    </citation>
    <scope>NUCLEOTIDE SEQUENCE [LARGE SCALE GENOMIC DNA]</scope>
    <source>
        <strain evidence="2 3">H5244</strain>
    </source>
</reference>
<dbReference type="NCBIfam" id="TIGR02554">
    <property type="entry name" value="PrgH"/>
    <property type="match status" value="1"/>
</dbReference>
<accession>A0A1W0D9J0</accession>
<dbReference type="Gene3D" id="2.60.200.20">
    <property type="match status" value="1"/>
</dbReference>
<evidence type="ECO:0000256" key="1">
    <source>
        <dbReference type="SAM" id="Phobius"/>
    </source>
</evidence>
<keyword evidence="1" id="KW-0812">Transmembrane</keyword>
<dbReference type="Gene3D" id="3.30.70.1780">
    <property type="match status" value="1"/>
</dbReference>
<gene>
    <name evidence="2" type="ORF">B0T45_02830</name>
</gene>